<dbReference type="NCBIfam" id="TIGR04131">
    <property type="entry name" value="Bac_Flav_CTERM"/>
    <property type="match status" value="1"/>
</dbReference>
<accession>A0A9X2ZJH4</accession>
<dbReference type="Proteomes" id="UP001151133">
    <property type="component" value="Unassembled WGS sequence"/>
</dbReference>
<keyword evidence="2" id="KW-1185">Reference proteome</keyword>
<evidence type="ECO:0000313" key="2">
    <source>
        <dbReference type="Proteomes" id="UP001151133"/>
    </source>
</evidence>
<evidence type="ECO:0000313" key="1">
    <source>
        <dbReference type="EMBL" id="MCV9930862.1"/>
    </source>
</evidence>
<comment type="caution">
    <text evidence="1">The sequence shown here is derived from an EMBL/GenBank/DDBJ whole genome shotgun (WGS) entry which is preliminary data.</text>
</comment>
<gene>
    <name evidence="1" type="ORF">OIU80_01075</name>
</gene>
<name>A0A9X2ZJH4_9FLAO</name>
<protein>
    <submittedName>
        <fullName evidence="1">Gliding motility-associated C-terminal domain-containing protein</fullName>
    </submittedName>
</protein>
<dbReference type="InterPro" id="IPR026341">
    <property type="entry name" value="T9SS_type_B"/>
</dbReference>
<organism evidence="1 2">
    <name type="scientific">Flavobacterium frigoritolerans</name>
    <dbReference type="NCBI Taxonomy" id="2987686"/>
    <lineage>
        <taxon>Bacteria</taxon>
        <taxon>Pseudomonadati</taxon>
        <taxon>Bacteroidota</taxon>
        <taxon>Flavobacteriia</taxon>
        <taxon>Flavobacteriales</taxon>
        <taxon>Flavobacteriaceae</taxon>
        <taxon>Flavobacterium</taxon>
    </lineage>
</organism>
<reference evidence="1" key="1">
    <citation type="submission" date="2022-10" db="EMBL/GenBank/DDBJ databases">
        <title>Two novel species of Flavobacterium.</title>
        <authorList>
            <person name="Liu Q."/>
            <person name="Xin Y.-H."/>
        </authorList>
    </citation>
    <scope>NUCLEOTIDE SEQUENCE</scope>
    <source>
        <strain evidence="1">LS1R47</strain>
    </source>
</reference>
<dbReference type="EMBL" id="JAOZEV010000001">
    <property type="protein sequence ID" value="MCV9930862.1"/>
    <property type="molecule type" value="Genomic_DNA"/>
</dbReference>
<dbReference type="RefSeq" id="WP_264285265.1">
    <property type="nucleotide sequence ID" value="NZ_JAOZEV010000001.1"/>
</dbReference>
<sequence length="881" mass="94656">MSKKYFVELKLLLFFLALFLLPTKNFGQCAGLDTKTSICDIPNPTSQTVDLFGLLDGNPIAGGTWTDDDLSQALDSATGILNAQLIRKSGFYRFTYTVSGVPGCTDNSATITVAIGGYPGVSGPTGAACTDATAYDLFHVFNGAFLSPQSNGKWYNNTKASPVTGSIIDPKDLGVGTYQFTYSFPAIGDCAGPVSSTVFVTVYRAPEAGVPANILACDSDDLSIYSNLDLNSRLSGEDANGEWTDNENTGEITSIKDHFIDVQRIYNTFGEGTYTFTYTVSNTPHPICKIDFATVRIRIEKRIDLTGATLVVSSDICEPDMLRATYSAKLTSGTKVIPNGQYNITYKISGPTSATNTELLTISNGSVTFSLPSIFFQKVGQFKIEITEFTPFTSEGACTTIIDDLSDVLTIYPIPKLDSAKIKIDPVCQNKSALVQITGASSLPDGRYSIIYKLTGANNTNAQVVSITVVNGAANFIIPSTLTAKDGNSLVTITNITNTLVGCTNAANVSGNMVVNPLPKSIDIKIEIKDYCLNEPVPVSISGLGTLKDITISYTISGSNLTTAQTIALAVLSGKGSFIIPQNLLINTGATRVTITKVTNNETTCDIVPTGLFDDFLINSIPIAPTTSSQIFCKSDGATVANLAPNGTQYKWYDSVMATTPLSASTILVSGNYYVKETALSGGCISPASLSIVTINDIPAPVLKLKGQDFCGINNPTIADLSNNTNAPTSIVWYDAQDNGNQLTNATLLQDNATYYGFEYSTTINCFSNDVLIVKVSLTNCSTTEYADFFIPDGFSPNGDGTNDTYAIPDIDFLYPDYTLEIYNRYGNLMFKGNKNKPDWDGKNSDSKIIDGVAPNGVYFYVVHFNKDNRPPLQGRLYLNR</sequence>
<proteinExistence type="predicted"/>
<dbReference type="AlphaFoldDB" id="A0A9X2ZJH4"/>
<dbReference type="Pfam" id="PF13585">
    <property type="entry name" value="CHU_C"/>
    <property type="match status" value="1"/>
</dbReference>